<name>A0ABV6W2H2_9ACTN</name>
<keyword evidence="1" id="KW-0472">Membrane</keyword>
<feature type="transmembrane region" description="Helical" evidence="1">
    <location>
        <begin position="73"/>
        <end position="97"/>
    </location>
</feature>
<keyword evidence="1" id="KW-1133">Transmembrane helix</keyword>
<dbReference type="RefSeq" id="WP_380541010.1">
    <property type="nucleotide sequence ID" value="NZ_JBHFAB010000024.1"/>
</dbReference>
<evidence type="ECO:0000313" key="3">
    <source>
        <dbReference type="Proteomes" id="UP001592531"/>
    </source>
</evidence>
<proteinExistence type="predicted"/>
<comment type="caution">
    <text evidence="2">The sequence shown here is derived from an EMBL/GenBank/DDBJ whole genome shotgun (WGS) entry which is preliminary data.</text>
</comment>
<feature type="transmembrane region" description="Helical" evidence="1">
    <location>
        <begin position="118"/>
        <end position="137"/>
    </location>
</feature>
<feature type="transmembrane region" description="Helical" evidence="1">
    <location>
        <begin position="12"/>
        <end position="31"/>
    </location>
</feature>
<evidence type="ECO:0000256" key="1">
    <source>
        <dbReference type="SAM" id="Phobius"/>
    </source>
</evidence>
<accession>A0ABV6W2H2</accession>
<dbReference type="EMBL" id="JBHFAB010000024">
    <property type="protein sequence ID" value="MFC1420213.1"/>
    <property type="molecule type" value="Genomic_DNA"/>
</dbReference>
<reference evidence="2 3" key="1">
    <citation type="submission" date="2024-09" db="EMBL/GenBank/DDBJ databases">
        <authorList>
            <person name="Lee S.D."/>
        </authorList>
    </citation>
    <scope>NUCLEOTIDE SEQUENCE [LARGE SCALE GENOMIC DNA]</scope>
    <source>
        <strain evidence="2 3">N8-3</strain>
    </source>
</reference>
<feature type="transmembrane region" description="Helical" evidence="1">
    <location>
        <begin position="43"/>
        <end position="67"/>
    </location>
</feature>
<sequence length="395" mass="41142">MERTRRSNPNRGRLSALASAVSGVGVVLVAVREADPETRLALILVGFVASFAVGPVASLLAAVFSVLGGGRLAWLGLGVGPWCGVFLVGRTLLELRLVPVWVGFRVSAGRVGPRAPGAAIRVSALLLGLLLSGQLLWLLPVRFQLVAVVGWSLSGLSWLLSPGQESRRSVLRQLRDLTFPSASTRAEVPLRHLVGLLFMLMDGDVAQARAELELLRGDGSAALLVVGEQAVLGAECDLPGLLAAVEATQDQEWPDAPLPVARIVRVNTAAAVLRAAEAGQLPLAEALSRADQVIGQAGTADGGAHDPDLCALRAVLAGEFAQGRGFIAGSVRSRGYRLSWADQLCTLALAHAGLGESGAAEAALAKARRLTPGYPRAAVVAERIQRLHSSDAPVG</sequence>
<keyword evidence="1" id="KW-0812">Transmembrane</keyword>
<evidence type="ECO:0008006" key="4">
    <source>
        <dbReference type="Google" id="ProtNLM"/>
    </source>
</evidence>
<protein>
    <recommendedName>
        <fullName evidence="4">Tetratricopeptide repeat protein</fullName>
    </recommendedName>
</protein>
<keyword evidence="3" id="KW-1185">Reference proteome</keyword>
<gene>
    <name evidence="2" type="ORF">ACEZDE_26745</name>
</gene>
<dbReference type="Proteomes" id="UP001592531">
    <property type="component" value="Unassembled WGS sequence"/>
</dbReference>
<organism evidence="2 3">
    <name type="scientific">Streptacidiphilus cavernicola</name>
    <dbReference type="NCBI Taxonomy" id="3342716"/>
    <lineage>
        <taxon>Bacteria</taxon>
        <taxon>Bacillati</taxon>
        <taxon>Actinomycetota</taxon>
        <taxon>Actinomycetes</taxon>
        <taxon>Kitasatosporales</taxon>
        <taxon>Streptomycetaceae</taxon>
        <taxon>Streptacidiphilus</taxon>
    </lineage>
</organism>
<evidence type="ECO:0000313" key="2">
    <source>
        <dbReference type="EMBL" id="MFC1420213.1"/>
    </source>
</evidence>